<proteinExistence type="predicted"/>
<evidence type="ECO:0000313" key="2">
    <source>
        <dbReference type="Proteomes" id="UP000694843"/>
    </source>
</evidence>
<name>A0A8B7NTK8_HYAAZ</name>
<dbReference type="SUPFAM" id="SSF56436">
    <property type="entry name" value="C-type lectin-like"/>
    <property type="match status" value="1"/>
</dbReference>
<dbReference type="RefSeq" id="XP_018017040.1">
    <property type="nucleotide sequence ID" value="XM_018161551.2"/>
</dbReference>
<organism evidence="2 3">
    <name type="scientific">Hyalella azteca</name>
    <name type="common">Amphipod</name>
    <dbReference type="NCBI Taxonomy" id="294128"/>
    <lineage>
        <taxon>Eukaryota</taxon>
        <taxon>Metazoa</taxon>
        <taxon>Ecdysozoa</taxon>
        <taxon>Arthropoda</taxon>
        <taxon>Crustacea</taxon>
        <taxon>Multicrustacea</taxon>
        <taxon>Malacostraca</taxon>
        <taxon>Eumalacostraca</taxon>
        <taxon>Peracarida</taxon>
        <taxon>Amphipoda</taxon>
        <taxon>Senticaudata</taxon>
        <taxon>Talitrida</taxon>
        <taxon>Talitroidea</taxon>
        <taxon>Hyalellidae</taxon>
        <taxon>Hyalella</taxon>
    </lineage>
</organism>
<dbReference type="InterPro" id="IPR016187">
    <property type="entry name" value="CTDL_fold"/>
</dbReference>
<keyword evidence="2" id="KW-1185">Reference proteome</keyword>
<evidence type="ECO:0000256" key="1">
    <source>
        <dbReference type="SAM" id="SignalP"/>
    </source>
</evidence>
<evidence type="ECO:0000313" key="3">
    <source>
        <dbReference type="RefSeq" id="XP_018017040.1"/>
    </source>
</evidence>
<dbReference type="OrthoDB" id="6394070at2759"/>
<accession>A0A8B7NTK8</accession>
<protein>
    <submittedName>
        <fullName evidence="3">Uncharacterized protein LOC108673691</fullName>
    </submittedName>
</protein>
<dbReference type="InterPro" id="IPR016186">
    <property type="entry name" value="C-type_lectin-like/link_sf"/>
</dbReference>
<dbReference type="Gene3D" id="3.10.100.10">
    <property type="entry name" value="Mannose-Binding Protein A, subunit A"/>
    <property type="match status" value="1"/>
</dbReference>
<gene>
    <name evidence="3" type="primary">LOC108673691</name>
</gene>
<dbReference type="AlphaFoldDB" id="A0A8B7NTK8"/>
<reference evidence="3" key="1">
    <citation type="submission" date="2025-08" db="UniProtKB">
        <authorList>
            <consortium name="RefSeq"/>
        </authorList>
    </citation>
    <scope>IDENTIFICATION</scope>
    <source>
        <tissue evidence="3">Whole organism</tissue>
    </source>
</reference>
<feature type="signal peptide" evidence="1">
    <location>
        <begin position="1"/>
        <end position="20"/>
    </location>
</feature>
<sequence length="295" mass="31791">MWLKVLTLACVVNTLLPSMAVNSSLVDNLWKIVPGDVSSAPATDKLQFTSPSLVVCAAQATAAQSSFFCHDKVTCVIITKSILTGYLGVPSASLEWKCYLTGPWCRPPFMQVRDLGCLQFDINNLMNFSAARTSCPPPATLWYPKSDQQAATIADYLTNQRYPAPAGGVCGSSVPLPDGYPGPCRPTGTATCCNATGVCGGTTADCTCPTCINYRTVAKAFWTGFQRKAGVWTYDDNRTVMDTLGVAPWGPIDPKNTYDCAAIFFAPAYNTYYQYSDVNCTASSYASICLWPELA</sequence>
<dbReference type="Proteomes" id="UP000694843">
    <property type="component" value="Unplaced"/>
</dbReference>
<dbReference type="KEGG" id="hazt:108673691"/>
<feature type="chain" id="PRO_5034795833" evidence="1">
    <location>
        <begin position="21"/>
        <end position="295"/>
    </location>
</feature>
<keyword evidence="1" id="KW-0732">Signal</keyword>
<dbReference type="GeneID" id="108673691"/>